<feature type="region of interest" description="Disordered" evidence="2">
    <location>
        <begin position="235"/>
        <end position="255"/>
    </location>
</feature>
<protein>
    <submittedName>
        <fullName evidence="3">Class I SAM-dependent methyltransferase</fullName>
    </submittedName>
</protein>
<dbReference type="SUPFAM" id="SSF53335">
    <property type="entry name" value="S-adenosyl-L-methionine-dependent methyltransferases"/>
    <property type="match status" value="1"/>
</dbReference>
<dbReference type="Pfam" id="PF13489">
    <property type="entry name" value="Methyltransf_23"/>
    <property type="match status" value="1"/>
</dbReference>
<comment type="caution">
    <text evidence="3">The sequence shown here is derived from an EMBL/GenBank/DDBJ whole genome shotgun (WGS) entry which is preliminary data.</text>
</comment>
<dbReference type="AlphaFoldDB" id="A0A5J5GC81"/>
<proteinExistence type="predicted"/>
<keyword evidence="3" id="KW-0808">Transferase</keyword>
<evidence type="ECO:0000256" key="2">
    <source>
        <dbReference type="SAM" id="MobiDB-lite"/>
    </source>
</evidence>
<dbReference type="InterPro" id="IPR029063">
    <property type="entry name" value="SAM-dependent_MTases_sf"/>
</dbReference>
<evidence type="ECO:0000313" key="3">
    <source>
        <dbReference type="EMBL" id="KAA9005044.1"/>
    </source>
</evidence>
<sequence>MFGELRMTTPYDNKFFDRQSEPSLKSARIIVPLLKKRMTVDSVCDVGCGTGAWLSAWRQEGVKETIGIDGEYVDRSQLRVPSDCFIPHDLSSEEELLSDLVKERKFSLATCVEVAEHLPERRATSFAYELSLLSDTILFSAAVPGQGGENHVNEQWQSYWVTKFNNLGFGADDFLRDEIWDDSRVRYWYRQNLLLFRRGANNTRPASSFDVIHPTNWDRKRTSFERKIERLREGSTERPFDEGLENSPMTTWRGTTSAEQALRKAERRCKVLENEKKQILSSTSWKITAPLRSASRILMRKS</sequence>
<reference evidence="3 4" key="1">
    <citation type="submission" date="2019-09" db="EMBL/GenBank/DDBJ databases">
        <authorList>
            <person name="Park J.-S."/>
            <person name="Choi H.-J."/>
        </authorList>
    </citation>
    <scope>NUCLEOTIDE SEQUENCE [LARGE SCALE GENOMIC DNA]</scope>
    <source>
        <strain evidence="3 4">176SS1-4</strain>
    </source>
</reference>
<evidence type="ECO:0000313" key="4">
    <source>
        <dbReference type="Proteomes" id="UP000326554"/>
    </source>
</evidence>
<dbReference type="GO" id="GO:0008168">
    <property type="term" value="F:methyltransferase activity"/>
    <property type="evidence" value="ECO:0007669"/>
    <property type="project" value="UniProtKB-KW"/>
</dbReference>
<evidence type="ECO:0000256" key="1">
    <source>
        <dbReference type="SAM" id="Coils"/>
    </source>
</evidence>
<dbReference type="Gene3D" id="3.40.50.150">
    <property type="entry name" value="Vaccinia Virus protein VP39"/>
    <property type="match status" value="1"/>
</dbReference>
<accession>A0A5J5GC81</accession>
<feature type="coiled-coil region" evidence="1">
    <location>
        <begin position="255"/>
        <end position="282"/>
    </location>
</feature>
<gene>
    <name evidence="3" type="ORF">F3S47_18620</name>
</gene>
<name>A0A5J5GC81_9RHOB</name>
<dbReference type="GO" id="GO:0032259">
    <property type="term" value="P:methylation"/>
    <property type="evidence" value="ECO:0007669"/>
    <property type="project" value="UniProtKB-KW"/>
</dbReference>
<dbReference type="Proteomes" id="UP000326554">
    <property type="component" value="Unassembled WGS sequence"/>
</dbReference>
<organism evidence="3 4">
    <name type="scientific">Histidinibacterium aquaticum</name>
    <dbReference type="NCBI Taxonomy" id="2613962"/>
    <lineage>
        <taxon>Bacteria</taxon>
        <taxon>Pseudomonadati</taxon>
        <taxon>Pseudomonadota</taxon>
        <taxon>Alphaproteobacteria</taxon>
        <taxon>Rhodobacterales</taxon>
        <taxon>Paracoccaceae</taxon>
        <taxon>Histidinibacterium</taxon>
    </lineage>
</organism>
<keyword evidence="3" id="KW-0489">Methyltransferase</keyword>
<dbReference type="CDD" id="cd02440">
    <property type="entry name" value="AdoMet_MTases"/>
    <property type="match status" value="1"/>
</dbReference>
<keyword evidence="4" id="KW-1185">Reference proteome</keyword>
<keyword evidence="1" id="KW-0175">Coiled coil</keyword>
<dbReference type="EMBL" id="VYQE01000008">
    <property type="protein sequence ID" value="KAA9005044.1"/>
    <property type="molecule type" value="Genomic_DNA"/>
</dbReference>